<gene>
    <name evidence="10" type="ORF">SAMN05421810_10494</name>
</gene>
<dbReference type="STRING" id="587909.SAMN05421810_10494"/>
<dbReference type="InterPro" id="IPR036852">
    <property type="entry name" value="Peptidase_S8/S53_dom_sf"/>
</dbReference>
<evidence type="ECO:0000259" key="9">
    <source>
        <dbReference type="Pfam" id="PF00082"/>
    </source>
</evidence>
<feature type="chain" id="PRO_5039046517" evidence="8">
    <location>
        <begin position="24"/>
        <end position="479"/>
    </location>
</feature>
<feature type="active site" description="Charge relay system" evidence="5 6">
    <location>
        <position position="201"/>
    </location>
</feature>
<proteinExistence type="inferred from homology"/>
<dbReference type="Pfam" id="PF00082">
    <property type="entry name" value="Peptidase_S8"/>
    <property type="match status" value="1"/>
</dbReference>
<sequence length="479" mass="48044">MSVRRTSAMLTCAALLVAGQLVAASPVLGAQADGCGDSGGAPLRYLVVFDRGTAESAATSEILAACGAPTIYYPEIAVAVATSADRDFADRLSTGRAFSAQRERLRSGTGAPRERLDRLGAAAVPTADRTAEQWNMRAINAELARAVDRGSRDVVVGVLDSGIDPDHPDLAAALAPDLSAGCLTGAPDRDRAAWEPTTSPHGTHVAGTIAAADDGRGVTGVAPGVRLASVKVVDDHGRVDPEAVVCGFLWAARNGLAVTNSSYAVDSWSPSCGEGGGHAVAREAVTRAVAHADAAGTLNVAAATNTATNLTPVPRAVARSAGGGGTPGGHCAALPAGLREVVTVSAVTERGVKAGYSSYGLGAIDLAAPGGDAGRCVLSTVPGGYASLCGTSMAAPHVAGVAALLASTRPHHAPRRLRQALAAGALPVPCPADYDLTGNGTQDAYCAGYTAYNGFYGHGLVDALAAVSPAQPARPVPVR</sequence>
<evidence type="ECO:0000256" key="8">
    <source>
        <dbReference type="SAM" id="SignalP"/>
    </source>
</evidence>
<dbReference type="PROSITE" id="PS00136">
    <property type="entry name" value="SUBTILASE_ASP"/>
    <property type="match status" value="1"/>
</dbReference>
<organism evidence="10 11">
    <name type="scientific">Amycolatopsis arida</name>
    <dbReference type="NCBI Taxonomy" id="587909"/>
    <lineage>
        <taxon>Bacteria</taxon>
        <taxon>Bacillati</taxon>
        <taxon>Actinomycetota</taxon>
        <taxon>Actinomycetes</taxon>
        <taxon>Pseudonocardiales</taxon>
        <taxon>Pseudonocardiaceae</taxon>
        <taxon>Amycolatopsis</taxon>
    </lineage>
</organism>
<dbReference type="EMBL" id="FOWW01000004">
    <property type="protein sequence ID" value="SFP98050.1"/>
    <property type="molecule type" value="Genomic_DNA"/>
</dbReference>
<dbReference type="GO" id="GO:0004252">
    <property type="term" value="F:serine-type endopeptidase activity"/>
    <property type="evidence" value="ECO:0007669"/>
    <property type="project" value="UniProtKB-UniRule"/>
</dbReference>
<feature type="signal peptide" evidence="8">
    <location>
        <begin position="1"/>
        <end position="23"/>
    </location>
</feature>
<evidence type="ECO:0000313" key="10">
    <source>
        <dbReference type="EMBL" id="SFP98050.1"/>
    </source>
</evidence>
<dbReference type="PROSITE" id="PS00138">
    <property type="entry name" value="SUBTILASE_SER"/>
    <property type="match status" value="1"/>
</dbReference>
<feature type="active site" description="Charge relay system" evidence="5 6">
    <location>
        <position position="392"/>
    </location>
</feature>
<dbReference type="SUPFAM" id="SSF52743">
    <property type="entry name" value="Subtilisin-like"/>
    <property type="match status" value="1"/>
</dbReference>
<dbReference type="PANTHER" id="PTHR43806">
    <property type="entry name" value="PEPTIDASE S8"/>
    <property type="match status" value="1"/>
</dbReference>
<keyword evidence="2 6" id="KW-0645">Protease</keyword>
<dbReference type="Proteomes" id="UP000198727">
    <property type="component" value="Unassembled WGS sequence"/>
</dbReference>
<dbReference type="PROSITE" id="PS51892">
    <property type="entry name" value="SUBTILASE"/>
    <property type="match status" value="1"/>
</dbReference>
<dbReference type="InterPro" id="IPR000209">
    <property type="entry name" value="Peptidase_S8/S53_dom"/>
</dbReference>
<feature type="domain" description="Peptidase S8/S53" evidence="9">
    <location>
        <begin position="152"/>
        <end position="458"/>
    </location>
</feature>
<keyword evidence="4 6" id="KW-0720">Serine protease</keyword>
<dbReference type="PRINTS" id="PR00723">
    <property type="entry name" value="SUBTILISIN"/>
</dbReference>
<feature type="active site" description="Charge relay system" evidence="5 6">
    <location>
        <position position="160"/>
    </location>
</feature>
<dbReference type="InterPro" id="IPR022398">
    <property type="entry name" value="Peptidase_S8_His-AS"/>
</dbReference>
<evidence type="ECO:0000256" key="3">
    <source>
        <dbReference type="ARBA" id="ARBA00022801"/>
    </source>
</evidence>
<dbReference type="PANTHER" id="PTHR43806:SF11">
    <property type="entry name" value="CEREVISIN-RELATED"/>
    <property type="match status" value="1"/>
</dbReference>
<dbReference type="InterPro" id="IPR023827">
    <property type="entry name" value="Peptidase_S8_Asp-AS"/>
</dbReference>
<dbReference type="InterPro" id="IPR050131">
    <property type="entry name" value="Peptidase_S8_subtilisin-like"/>
</dbReference>
<evidence type="ECO:0000256" key="1">
    <source>
        <dbReference type="ARBA" id="ARBA00011073"/>
    </source>
</evidence>
<keyword evidence="3 6" id="KW-0378">Hydrolase</keyword>
<dbReference type="PROSITE" id="PS00137">
    <property type="entry name" value="SUBTILASE_HIS"/>
    <property type="match status" value="1"/>
</dbReference>
<dbReference type="AlphaFoldDB" id="A0A1I5US67"/>
<reference evidence="11" key="1">
    <citation type="submission" date="2016-10" db="EMBL/GenBank/DDBJ databases">
        <authorList>
            <person name="Varghese N."/>
            <person name="Submissions S."/>
        </authorList>
    </citation>
    <scope>NUCLEOTIDE SEQUENCE [LARGE SCALE GENOMIC DNA]</scope>
    <source>
        <strain evidence="11">CGMCC 4.5579</strain>
    </source>
</reference>
<comment type="similarity">
    <text evidence="1 6 7">Belongs to the peptidase S8 family.</text>
</comment>
<protein>
    <submittedName>
        <fullName evidence="10">Subtilase family protein</fullName>
    </submittedName>
</protein>
<name>A0A1I5US67_9PSEU</name>
<keyword evidence="11" id="KW-1185">Reference proteome</keyword>
<dbReference type="InterPro" id="IPR023828">
    <property type="entry name" value="Peptidase_S8_Ser-AS"/>
</dbReference>
<evidence type="ECO:0000256" key="6">
    <source>
        <dbReference type="PROSITE-ProRule" id="PRU01240"/>
    </source>
</evidence>
<evidence type="ECO:0000313" key="11">
    <source>
        <dbReference type="Proteomes" id="UP000198727"/>
    </source>
</evidence>
<evidence type="ECO:0000256" key="4">
    <source>
        <dbReference type="ARBA" id="ARBA00022825"/>
    </source>
</evidence>
<accession>A0A1I5US67</accession>
<dbReference type="InterPro" id="IPR015500">
    <property type="entry name" value="Peptidase_S8_subtilisin-rel"/>
</dbReference>
<keyword evidence="8" id="KW-0732">Signal</keyword>
<evidence type="ECO:0000256" key="5">
    <source>
        <dbReference type="PIRSR" id="PIRSR615500-1"/>
    </source>
</evidence>
<dbReference type="Gene3D" id="3.40.50.200">
    <property type="entry name" value="Peptidase S8/S53 domain"/>
    <property type="match status" value="1"/>
</dbReference>
<evidence type="ECO:0000256" key="7">
    <source>
        <dbReference type="RuleBase" id="RU003355"/>
    </source>
</evidence>
<dbReference type="GO" id="GO:0006508">
    <property type="term" value="P:proteolysis"/>
    <property type="evidence" value="ECO:0007669"/>
    <property type="project" value="UniProtKB-KW"/>
</dbReference>
<evidence type="ECO:0000256" key="2">
    <source>
        <dbReference type="ARBA" id="ARBA00022670"/>
    </source>
</evidence>